<proteinExistence type="predicted"/>
<dbReference type="AlphaFoldDB" id="C6LJW9"/>
<evidence type="ECO:0000313" key="2">
    <source>
        <dbReference type="Proteomes" id="UP000005561"/>
    </source>
</evidence>
<dbReference type="OrthoDB" id="1971887at2"/>
<name>C6LJW9_9FIRM</name>
<dbReference type="RefSeq" id="WP_006863719.1">
    <property type="nucleotide sequence ID" value="NZ_ACCL02000022.1"/>
</dbReference>
<dbReference type="STRING" id="168384.SAMN05660368_03376"/>
<protein>
    <submittedName>
        <fullName evidence="1">Uncharacterized protein</fullName>
    </submittedName>
</protein>
<evidence type="ECO:0000313" key="1">
    <source>
        <dbReference type="EMBL" id="EET59047.1"/>
    </source>
</evidence>
<dbReference type="Proteomes" id="UP000005561">
    <property type="component" value="Unassembled WGS sequence"/>
</dbReference>
<dbReference type="EMBL" id="ACCL02000022">
    <property type="protein sequence ID" value="EET59047.1"/>
    <property type="molecule type" value="Genomic_DNA"/>
</dbReference>
<dbReference type="eggNOG" id="ENOG5033A3Z">
    <property type="taxonomic scope" value="Bacteria"/>
</dbReference>
<sequence>MNKYQKIYPNTPISLPQQTVDEIYRRQQRIYWEADFINRCIERREDEIGLRNFNYETLADDAALLDAAYEIYQKKEDCGIAYNDTLDAVIDDMESGISKGLYQKAADQPEPEKIILLMDEKELLQVLCQTPDTSVVIAELDCFTMDEATHDAMLEQISAIPGFYPANLTEAAHYSDVLSSMQKGRKPAPKPRVAIVIEGGIISAVLSSDPNIQIEITELDEDYATSEQRDAVYLELQNDPDLKSCDHILSVPGFGEEAESEEDE</sequence>
<keyword evidence="2" id="KW-1185">Reference proteome</keyword>
<gene>
    <name evidence="1" type="ORF">BRYFOR_08956</name>
</gene>
<organism evidence="1 2">
    <name type="scientific">Marvinbryantia formatexigens DSM 14469</name>
    <dbReference type="NCBI Taxonomy" id="478749"/>
    <lineage>
        <taxon>Bacteria</taxon>
        <taxon>Bacillati</taxon>
        <taxon>Bacillota</taxon>
        <taxon>Clostridia</taxon>
        <taxon>Lachnospirales</taxon>
        <taxon>Lachnospiraceae</taxon>
        <taxon>Marvinbryantia</taxon>
    </lineage>
</organism>
<accession>C6LJW9</accession>
<comment type="caution">
    <text evidence="1">The sequence shown here is derived from an EMBL/GenBank/DDBJ whole genome shotgun (WGS) entry which is preliminary data.</text>
</comment>
<reference evidence="1" key="1">
    <citation type="submission" date="2009-07" db="EMBL/GenBank/DDBJ databases">
        <authorList>
            <person name="Weinstock G."/>
            <person name="Sodergren E."/>
            <person name="Clifton S."/>
            <person name="Fulton L."/>
            <person name="Fulton B."/>
            <person name="Courtney L."/>
            <person name="Fronick C."/>
            <person name="Harrison M."/>
            <person name="Strong C."/>
            <person name="Farmer C."/>
            <person name="Delahaunty K."/>
            <person name="Markovic C."/>
            <person name="Hall O."/>
            <person name="Minx P."/>
            <person name="Tomlinson C."/>
            <person name="Mitreva M."/>
            <person name="Nelson J."/>
            <person name="Hou S."/>
            <person name="Wollam A."/>
            <person name="Pepin K.H."/>
            <person name="Johnson M."/>
            <person name="Bhonagiri V."/>
            <person name="Nash W.E."/>
            <person name="Warren W."/>
            <person name="Chinwalla A."/>
            <person name="Mardis E.R."/>
            <person name="Wilson R.K."/>
        </authorList>
    </citation>
    <scope>NUCLEOTIDE SEQUENCE [LARGE SCALE GENOMIC DNA]</scope>
    <source>
        <strain evidence="1">DSM 14469</strain>
    </source>
</reference>